<sequence length="335" mass="36863">MQQGSFYCFVPRKSTVPGWLPFSKAAQKVLRKRFDALLTRDREPSPGPDGPPAVDAADRLDAPAPGWQDDRSPLEHAGATGDLSSAHPLDLSLDRHGSGCLFVRFGCAGLAGSPCCIQPHVYRDDRAVVVFYGHLSNVDDLLLHIGLGGRKTALAGAGWGGDEAEMVRRNIDEGTLAARVLLSMFLDHRDRDPLWVLSELQGHYAFVIYDTATKQAFAARGPSGRQQLFYHSDPDQGVSFADRPIAIDGTHAESEWVKVPPGHFVAGKTPKLQQFALTPEQLQAVKTREFEEPPIDEDWWLSSGSPGHNRRSSLGWPFHRRKSGQLEDLWTPGSI</sequence>
<dbReference type="PANTHER" id="PTHR45952">
    <property type="entry name" value="ALUMINUM INDUCED PROTEIN WITH YGL AND LRDR MOTIFS"/>
    <property type="match status" value="1"/>
</dbReference>
<evidence type="ECO:0000313" key="4">
    <source>
        <dbReference type="Proteomes" id="UP000708148"/>
    </source>
</evidence>
<dbReference type="CDD" id="cd00352">
    <property type="entry name" value="Gn_AT_II"/>
    <property type="match status" value="1"/>
</dbReference>
<name>A0A8S1IWL0_9CHLO</name>
<dbReference type="EMBL" id="CAJHUC010000991">
    <property type="protein sequence ID" value="CAD7699317.1"/>
    <property type="molecule type" value="Genomic_DNA"/>
</dbReference>
<accession>A0A8S1IWL0</accession>
<feature type="domain" description="DUF3700" evidence="2">
    <location>
        <begin position="188"/>
        <end position="287"/>
    </location>
</feature>
<feature type="region of interest" description="Disordered" evidence="1">
    <location>
        <begin position="38"/>
        <end position="80"/>
    </location>
</feature>
<feature type="region of interest" description="Disordered" evidence="1">
    <location>
        <begin position="297"/>
        <end position="317"/>
    </location>
</feature>
<dbReference type="Pfam" id="PF12481">
    <property type="entry name" value="DUF3700"/>
    <property type="match status" value="1"/>
</dbReference>
<dbReference type="AlphaFoldDB" id="A0A8S1IWL0"/>
<dbReference type="OrthoDB" id="2019121at2759"/>
<evidence type="ECO:0000259" key="2">
    <source>
        <dbReference type="Pfam" id="PF12481"/>
    </source>
</evidence>
<comment type="caution">
    <text evidence="3">The sequence shown here is derived from an EMBL/GenBank/DDBJ whole genome shotgun (WGS) entry which is preliminary data.</text>
</comment>
<gene>
    <name evidence="3" type="ORF">OSTQU699_LOCUS4676</name>
</gene>
<organism evidence="3 4">
    <name type="scientific">Ostreobium quekettii</name>
    <dbReference type="NCBI Taxonomy" id="121088"/>
    <lineage>
        <taxon>Eukaryota</taxon>
        <taxon>Viridiplantae</taxon>
        <taxon>Chlorophyta</taxon>
        <taxon>core chlorophytes</taxon>
        <taxon>Ulvophyceae</taxon>
        <taxon>TCBD clade</taxon>
        <taxon>Bryopsidales</taxon>
        <taxon>Ostreobineae</taxon>
        <taxon>Ostreobiaceae</taxon>
        <taxon>Ostreobium</taxon>
    </lineage>
</organism>
<protein>
    <recommendedName>
        <fullName evidence="2">DUF3700 domain-containing protein</fullName>
    </recommendedName>
</protein>
<keyword evidence="4" id="KW-1185">Reference proteome</keyword>
<dbReference type="Proteomes" id="UP000708148">
    <property type="component" value="Unassembled WGS sequence"/>
</dbReference>
<dbReference type="Gene3D" id="3.60.20.10">
    <property type="entry name" value="Glutamine Phosphoribosylpyrophosphate, subunit 1, domain 1"/>
    <property type="match status" value="1"/>
</dbReference>
<reference evidence="3" key="1">
    <citation type="submission" date="2020-12" db="EMBL/GenBank/DDBJ databases">
        <authorList>
            <person name="Iha C."/>
        </authorList>
    </citation>
    <scope>NUCLEOTIDE SEQUENCE</scope>
</reference>
<dbReference type="InterPro" id="IPR044828">
    <property type="entry name" value="TSJT1-like"/>
</dbReference>
<dbReference type="PANTHER" id="PTHR45952:SF4">
    <property type="entry name" value="ALUMINUM INDUCED PROTEIN WITH YGL AND LRDR MOTIFS"/>
    <property type="match status" value="1"/>
</dbReference>
<dbReference type="InterPro" id="IPR024286">
    <property type="entry name" value="DUF3700"/>
</dbReference>
<evidence type="ECO:0000256" key="1">
    <source>
        <dbReference type="SAM" id="MobiDB-lite"/>
    </source>
</evidence>
<evidence type="ECO:0000313" key="3">
    <source>
        <dbReference type="EMBL" id="CAD7699317.1"/>
    </source>
</evidence>
<dbReference type="SUPFAM" id="SSF56235">
    <property type="entry name" value="N-terminal nucleophile aminohydrolases (Ntn hydrolases)"/>
    <property type="match status" value="1"/>
</dbReference>
<dbReference type="InterPro" id="IPR029055">
    <property type="entry name" value="Ntn_hydrolases_N"/>
</dbReference>
<proteinExistence type="predicted"/>